<evidence type="ECO:0000256" key="1">
    <source>
        <dbReference type="SAM" id="Phobius"/>
    </source>
</evidence>
<keyword evidence="1" id="KW-0472">Membrane</keyword>
<dbReference type="EMBL" id="VHII01000013">
    <property type="protein sequence ID" value="KAF1382055.1"/>
    <property type="molecule type" value="Genomic_DNA"/>
</dbReference>
<keyword evidence="3" id="KW-1185">Reference proteome</keyword>
<sequence length="137" mass="14581">MITPLTGAITHTHTHLHIFHCLCPQIDVISCMLIKELKTNHQNFIHGSGHSSRESAPRAEKRNYNGIAIIAKICVILLLFVASSNSQTPKPNTTALAGNTTSLAGNTTTPASSALINKISLFSVVVAVMTPVLHSGC</sequence>
<keyword evidence="1" id="KW-1133">Transmembrane helix</keyword>
<keyword evidence="1" id="KW-0812">Transmembrane</keyword>
<dbReference type="Proteomes" id="UP000465112">
    <property type="component" value="Chromosome 13"/>
</dbReference>
<accession>A0A6A5ETN2</accession>
<name>A0A6A5ETN2_PERFL</name>
<reference evidence="2 3" key="1">
    <citation type="submission" date="2019-06" db="EMBL/GenBank/DDBJ databases">
        <title>A chromosome-scale genome assembly of the European perch, Perca fluviatilis.</title>
        <authorList>
            <person name="Roques C."/>
            <person name="Zahm M."/>
            <person name="Cabau C."/>
            <person name="Klopp C."/>
            <person name="Bouchez O."/>
            <person name="Donnadieu C."/>
            <person name="Kuhl H."/>
            <person name="Gislard M."/>
            <person name="Guendouz S."/>
            <person name="Journot L."/>
            <person name="Haffray P."/>
            <person name="Bestin A."/>
            <person name="Morvezen R."/>
            <person name="Feron R."/>
            <person name="Wen M."/>
            <person name="Jouanno E."/>
            <person name="Herpin A."/>
            <person name="Schartl M."/>
            <person name="Postlethwait J."/>
            <person name="Schaerlinger B."/>
            <person name="Chardard D."/>
            <person name="Lecocq T."/>
            <person name="Poncet C."/>
            <person name="Jaffrelo L."/>
            <person name="Lampietro C."/>
            <person name="Guiguen Y."/>
        </authorList>
    </citation>
    <scope>NUCLEOTIDE SEQUENCE [LARGE SCALE GENOMIC DNA]</scope>
    <source>
        <tissue evidence="2">Blood</tissue>
    </source>
</reference>
<evidence type="ECO:0000313" key="3">
    <source>
        <dbReference type="Proteomes" id="UP000465112"/>
    </source>
</evidence>
<organism evidence="2 3">
    <name type="scientific">Perca fluviatilis</name>
    <name type="common">European perch</name>
    <dbReference type="NCBI Taxonomy" id="8168"/>
    <lineage>
        <taxon>Eukaryota</taxon>
        <taxon>Metazoa</taxon>
        <taxon>Chordata</taxon>
        <taxon>Craniata</taxon>
        <taxon>Vertebrata</taxon>
        <taxon>Euteleostomi</taxon>
        <taxon>Actinopterygii</taxon>
        <taxon>Neopterygii</taxon>
        <taxon>Teleostei</taxon>
        <taxon>Neoteleostei</taxon>
        <taxon>Acanthomorphata</taxon>
        <taxon>Eupercaria</taxon>
        <taxon>Perciformes</taxon>
        <taxon>Percoidei</taxon>
        <taxon>Percidae</taxon>
        <taxon>Percinae</taxon>
        <taxon>Perca</taxon>
    </lineage>
</organism>
<dbReference type="AlphaFoldDB" id="A0A6A5ETN2"/>
<evidence type="ECO:0000313" key="2">
    <source>
        <dbReference type="EMBL" id="KAF1382055.1"/>
    </source>
</evidence>
<feature type="transmembrane region" description="Helical" evidence="1">
    <location>
        <begin position="63"/>
        <end position="82"/>
    </location>
</feature>
<proteinExistence type="predicted"/>
<comment type="caution">
    <text evidence="2">The sequence shown here is derived from an EMBL/GenBank/DDBJ whole genome shotgun (WGS) entry which is preliminary data.</text>
</comment>
<gene>
    <name evidence="2" type="ORF">PFLUV_G00160450</name>
</gene>
<protein>
    <submittedName>
        <fullName evidence="2">Uncharacterized protein</fullName>
    </submittedName>
</protein>